<evidence type="ECO:0000256" key="7">
    <source>
        <dbReference type="ARBA" id="ARBA00022759"/>
    </source>
</evidence>
<evidence type="ECO:0000256" key="5">
    <source>
        <dbReference type="ARBA" id="ARBA00022741"/>
    </source>
</evidence>
<dbReference type="AlphaFoldDB" id="A0A9D7XWJ0"/>
<dbReference type="GO" id="GO:0009035">
    <property type="term" value="F:type I site-specific deoxyribonuclease activity"/>
    <property type="evidence" value="ECO:0007669"/>
    <property type="project" value="UniProtKB-EC"/>
</dbReference>
<reference evidence="13" key="1">
    <citation type="submission" date="2020-10" db="EMBL/GenBank/DDBJ databases">
        <title>Connecting structure to function with the recovery of over 1000 high-quality activated sludge metagenome-assembled genomes encoding full-length rRNA genes using long-read sequencing.</title>
        <authorList>
            <person name="Singleton C.M."/>
            <person name="Petriglieri F."/>
            <person name="Kristensen J.M."/>
            <person name="Kirkegaard R.H."/>
            <person name="Michaelsen T.Y."/>
            <person name="Andersen M.H."/>
            <person name="Karst S.M."/>
            <person name="Dueholm M.S."/>
            <person name="Nielsen P.H."/>
            <person name="Albertsen M."/>
        </authorList>
    </citation>
    <scope>NUCLEOTIDE SEQUENCE</scope>
    <source>
        <strain evidence="13">Ribe_18-Q3-R11-54_MAXAC.001</strain>
    </source>
</reference>
<dbReference type="InterPro" id="IPR004473">
    <property type="entry name" value="Restrct_endonuc_typeI_HsdR"/>
</dbReference>
<dbReference type="PANTHER" id="PTHR30195:SF15">
    <property type="entry name" value="TYPE I RESTRICTION ENZYME HINDI ENDONUCLEASE SUBUNIT"/>
    <property type="match status" value="1"/>
</dbReference>
<dbReference type="NCBIfam" id="TIGR00348">
    <property type="entry name" value="hsdR"/>
    <property type="match status" value="1"/>
</dbReference>
<dbReference type="Pfam" id="PF11867">
    <property type="entry name" value="T1RH-like_C"/>
    <property type="match status" value="1"/>
</dbReference>
<evidence type="ECO:0000256" key="1">
    <source>
        <dbReference type="ARBA" id="ARBA00000851"/>
    </source>
</evidence>
<proteinExistence type="inferred from homology"/>
<keyword evidence="10 11" id="KW-0238">DNA-binding</keyword>
<dbReference type="CDD" id="cd18030">
    <property type="entry name" value="DEXHc_RE_I_HsdR"/>
    <property type="match status" value="1"/>
</dbReference>
<dbReference type="InterPro" id="IPR051268">
    <property type="entry name" value="Type-I_R_enzyme_R_subunit"/>
</dbReference>
<keyword evidence="9 11" id="KW-0067">ATP-binding</keyword>
<dbReference type="InterPro" id="IPR007409">
    <property type="entry name" value="Restrct_endonuc_type1_HsdR_N"/>
</dbReference>
<dbReference type="Proteomes" id="UP000886632">
    <property type="component" value="Unassembled WGS sequence"/>
</dbReference>
<evidence type="ECO:0000256" key="11">
    <source>
        <dbReference type="RuleBase" id="RU364115"/>
    </source>
</evidence>
<comment type="function">
    <text evidence="11">Subunit R is required for both nuclease and ATPase activities, but not for modification.</text>
</comment>
<evidence type="ECO:0000313" key="13">
    <source>
        <dbReference type="EMBL" id="MBL0002835.1"/>
    </source>
</evidence>
<dbReference type="EMBL" id="JADKGK010000005">
    <property type="protein sequence ID" value="MBL0002835.1"/>
    <property type="molecule type" value="Genomic_DNA"/>
</dbReference>
<gene>
    <name evidence="13" type="ORF">IPP00_02145</name>
</gene>
<dbReference type="GO" id="GO:0003677">
    <property type="term" value="F:DNA binding"/>
    <property type="evidence" value="ECO:0007669"/>
    <property type="project" value="UniProtKB-KW"/>
</dbReference>
<dbReference type="InterPro" id="IPR014001">
    <property type="entry name" value="Helicase_ATP-bd"/>
</dbReference>
<feature type="domain" description="Helicase ATP-binding" evidence="12">
    <location>
        <begin position="293"/>
        <end position="468"/>
    </location>
</feature>
<sequence>MKPFGSEADWEDLALEDLGDLGWEPMGGKAIAPGSGERVSWDSLVIPHRLQDALLRLNPEVPKHYLDQAMAEILAIRSGDALTENHRMHGILIGGYSGLSYVDDEGVQRSPTVHVISANPDRNDWLAANQVRLVDRDHDRRFDVVLYCNGLPVGIIEVKKGGAHHADVSAAHAQLETYVHEFPAEFRFALLTIATDGVISAYGTPFTPLNHFAPWNVDDDGRPVEPGESQPDGSTPTSLSLLLYGVCNVVRILQLQRHFTAFHVDKDNGTLTKRIAKPHQYFAVTKAVGSTIDAVRGDGRAGVVWHTQGSGKSMEMELYTYALSQRPELANPTVVVITDRTDLDGQLFSSFARCELLRSTPVQISTRKQLREVLSETRSGGIYFTTLQKFGRTLGERDAGETHPLLTDRSNVVVIVDEAHRSHYDDLDGYARHLRDALPRATLIAFTGTPIARADHDTRAVFGDVIDVYDLTRAVKDGATVPVYFEPRLIRVALDDGVTPEDLDAAANEITLGLDDVERARIERSVANLNRLYGAPDRIEALVDDLLAHWDARAEAMTGFIGSRGKAMIVCVTREVCVRVYEAIVRRRPDWANASDDKGRVKVVFSGVPSDPAAYQPHIRRPSQEKAVKERAANAQDELELIIVKDMLLTGFDSPSLHTLYLDRPMRDALLMQTLARVNRTFRGKRDGLLVAYAPIADSLEHALGEYTVDDQQARPVGRNIAEAADAMIDLLSEFDACLVGFPWRTRLAVGTPRAHVETVVAAANHLRSPANSTSDGADGDGADAEPVGLRFRRLAGQLSRLWALARGKESLTPEQQREVQFYEYVRVAMAKLDAEARRGRGEPIPEDIQLLLGKVLDDSTDAGEILDIYAAAGLPRMSLAELTPSTMEAMRTAAKQADKAHLAIEQIRNLLLKEAGSMVAGSLVRGRAFSERIDELMRKYTNQQLTAAEVMAALIELAKEVTADAARGAKFTPPLGDDELAVFDALEANDSARLLQGEDTLAQIARELVVVMRRDIRTDWTVRDDVKAKLRSSIKRLLVKYDYPPDQQQGAISLVMEQMEALAPRYAAERKAEGHAPS</sequence>
<dbReference type="CDD" id="cd22332">
    <property type="entry name" value="HsdR_N"/>
    <property type="match status" value="1"/>
</dbReference>
<evidence type="ECO:0000256" key="2">
    <source>
        <dbReference type="ARBA" id="ARBA00008598"/>
    </source>
</evidence>
<dbReference type="EC" id="3.1.21.3" evidence="11"/>
<dbReference type="GO" id="GO:0009307">
    <property type="term" value="P:DNA restriction-modification system"/>
    <property type="evidence" value="ECO:0007669"/>
    <property type="project" value="UniProtKB-KW"/>
</dbReference>
<dbReference type="InterPro" id="IPR021810">
    <property type="entry name" value="T1RH-like_C"/>
</dbReference>
<dbReference type="SUPFAM" id="SSF52540">
    <property type="entry name" value="P-loop containing nucleoside triphosphate hydrolases"/>
    <property type="match status" value="1"/>
</dbReference>
<keyword evidence="5 11" id="KW-0547">Nucleotide-binding</keyword>
<dbReference type="SMART" id="SM00487">
    <property type="entry name" value="DEXDc"/>
    <property type="match status" value="1"/>
</dbReference>
<accession>A0A9D7XWJ0</accession>
<evidence type="ECO:0000256" key="4">
    <source>
        <dbReference type="ARBA" id="ARBA00022722"/>
    </source>
</evidence>
<evidence type="ECO:0000256" key="9">
    <source>
        <dbReference type="ARBA" id="ARBA00022840"/>
    </source>
</evidence>
<keyword evidence="7 13" id="KW-0255">Endonuclease</keyword>
<dbReference type="PROSITE" id="PS51192">
    <property type="entry name" value="HELICASE_ATP_BIND_1"/>
    <property type="match status" value="1"/>
</dbReference>
<evidence type="ECO:0000256" key="3">
    <source>
        <dbReference type="ARBA" id="ARBA00011296"/>
    </source>
</evidence>
<evidence type="ECO:0000256" key="6">
    <source>
        <dbReference type="ARBA" id="ARBA00022747"/>
    </source>
</evidence>
<dbReference type="Gene3D" id="3.90.1570.50">
    <property type="match status" value="1"/>
</dbReference>
<organism evidence="13 14">
    <name type="scientific">Candidatus Phosphoribacter hodrii</name>
    <dbReference type="NCBI Taxonomy" id="2953743"/>
    <lineage>
        <taxon>Bacteria</taxon>
        <taxon>Bacillati</taxon>
        <taxon>Actinomycetota</taxon>
        <taxon>Actinomycetes</taxon>
        <taxon>Micrococcales</taxon>
        <taxon>Dermatophilaceae</taxon>
        <taxon>Candidatus Phosphoribacter</taxon>
    </lineage>
</organism>
<protein>
    <recommendedName>
        <fullName evidence="11">Type I restriction enzyme endonuclease subunit</fullName>
        <shortName evidence="11">R protein</shortName>
        <ecNumber evidence="11">3.1.21.3</ecNumber>
    </recommendedName>
</protein>
<dbReference type="InterPro" id="IPR027417">
    <property type="entry name" value="P-loop_NTPase"/>
</dbReference>
<evidence type="ECO:0000259" key="12">
    <source>
        <dbReference type="PROSITE" id="PS51192"/>
    </source>
</evidence>
<comment type="caution">
    <text evidence="13">The sequence shown here is derived from an EMBL/GenBank/DDBJ whole genome shotgun (WGS) entry which is preliminary data.</text>
</comment>
<dbReference type="InterPro" id="IPR055180">
    <property type="entry name" value="HsdR_RecA-like_helicase_dom_2"/>
</dbReference>
<dbReference type="Gene3D" id="3.40.50.300">
    <property type="entry name" value="P-loop containing nucleotide triphosphate hydrolases"/>
    <property type="match status" value="3"/>
</dbReference>
<evidence type="ECO:0000256" key="8">
    <source>
        <dbReference type="ARBA" id="ARBA00022801"/>
    </source>
</evidence>
<dbReference type="CDD" id="cd18800">
    <property type="entry name" value="SF2_C_EcoR124I-like"/>
    <property type="match status" value="1"/>
</dbReference>
<comment type="similarity">
    <text evidence="2 11">Belongs to the HsdR family.</text>
</comment>
<dbReference type="Pfam" id="PF22679">
    <property type="entry name" value="T1R_D3-like"/>
    <property type="match status" value="1"/>
</dbReference>
<evidence type="ECO:0000313" key="14">
    <source>
        <dbReference type="Proteomes" id="UP000886632"/>
    </source>
</evidence>
<name>A0A9D7XWJ0_9MICO</name>
<comment type="catalytic activity">
    <reaction evidence="1 11">
        <text>Endonucleolytic cleavage of DNA to give random double-stranded fragments with terminal 5'-phosphates, ATP is simultaneously hydrolyzed.</text>
        <dbReference type="EC" id="3.1.21.3"/>
    </reaction>
</comment>
<dbReference type="GO" id="GO:0005524">
    <property type="term" value="F:ATP binding"/>
    <property type="evidence" value="ECO:0007669"/>
    <property type="project" value="UniProtKB-KW"/>
</dbReference>
<keyword evidence="6 11" id="KW-0680">Restriction system</keyword>
<comment type="subunit">
    <text evidence="3 11">The type I restriction/modification system is composed of three polypeptides R, M and S.</text>
</comment>
<keyword evidence="4" id="KW-0540">Nuclease</keyword>
<dbReference type="InterPro" id="IPR040980">
    <property type="entry name" value="SWI2_SNF2"/>
</dbReference>
<dbReference type="PANTHER" id="PTHR30195">
    <property type="entry name" value="TYPE I SITE-SPECIFIC DEOXYRIBONUCLEASE PROTEIN SUBUNIT M AND R"/>
    <property type="match status" value="1"/>
</dbReference>
<evidence type="ECO:0000256" key="10">
    <source>
        <dbReference type="ARBA" id="ARBA00023125"/>
    </source>
</evidence>
<dbReference type="Pfam" id="PF18766">
    <property type="entry name" value="SWI2_SNF2"/>
    <property type="match status" value="1"/>
</dbReference>
<dbReference type="Pfam" id="PF04313">
    <property type="entry name" value="HSDR_N"/>
    <property type="match status" value="1"/>
</dbReference>
<keyword evidence="8 11" id="KW-0378">Hydrolase</keyword>